<dbReference type="Proteomes" id="UP000032304">
    <property type="component" value="Chromosome 8"/>
</dbReference>
<dbReference type="eggNOG" id="ENOG502QSHJ">
    <property type="taxonomic scope" value="Eukaryota"/>
</dbReference>
<evidence type="ECO:0000256" key="2">
    <source>
        <dbReference type="ARBA" id="ARBA00009967"/>
    </source>
</evidence>
<dbReference type="GO" id="GO:0001735">
    <property type="term" value="F:prenylcysteine oxidase activity"/>
    <property type="evidence" value="ECO:0007669"/>
    <property type="project" value="InterPro"/>
</dbReference>
<evidence type="ECO:0000256" key="1">
    <source>
        <dbReference type="ARBA" id="ARBA00001974"/>
    </source>
</evidence>
<dbReference type="FunFam" id="3.50.50.60:FF:000430">
    <property type="entry name" value="Farnesylcysteine lyase"/>
    <property type="match status" value="1"/>
</dbReference>
<protein>
    <recommendedName>
        <fullName evidence="10">Prenylcysteine lyase domain-containing protein</fullName>
    </recommendedName>
</protein>
<dbReference type="PANTHER" id="PTHR15944:SF0">
    <property type="entry name" value="PRENYLCYSTEINE LYASE DOMAIN-CONTAINING PROTEIN"/>
    <property type="match status" value="1"/>
</dbReference>
<reference evidence="11 12" key="1">
    <citation type="journal article" date="2012" name="Nature">
        <title>Repeated polyploidization of Gossypium genomes and the evolution of spinnable cotton fibres.</title>
        <authorList>
            <person name="Paterson A.H."/>
            <person name="Wendel J.F."/>
            <person name="Gundlach H."/>
            <person name="Guo H."/>
            <person name="Jenkins J."/>
            <person name="Jin D."/>
            <person name="Llewellyn D."/>
            <person name="Showmaker K.C."/>
            <person name="Shu S."/>
            <person name="Udall J."/>
            <person name="Yoo M.J."/>
            <person name="Byers R."/>
            <person name="Chen W."/>
            <person name="Doron-Faigenboim A."/>
            <person name="Duke M.V."/>
            <person name="Gong L."/>
            <person name="Grimwood J."/>
            <person name="Grover C."/>
            <person name="Grupp K."/>
            <person name="Hu G."/>
            <person name="Lee T.H."/>
            <person name="Li J."/>
            <person name="Lin L."/>
            <person name="Liu T."/>
            <person name="Marler B.S."/>
            <person name="Page J.T."/>
            <person name="Roberts A.W."/>
            <person name="Romanel E."/>
            <person name="Sanders W.S."/>
            <person name="Szadkowski E."/>
            <person name="Tan X."/>
            <person name="Tang H."/>
            <person name="Xu C."/>
            <person name="Wang J."/>
            <person name="Wang Z."/>
            <person name="Zhang D."/>
            <person name="Zhang L."/>
            <person name="Ashrafi H."/>
            <person name="Bedon F."/>
            <person name="Bowers J.E."/>
            <person name="Brubaker C.L."/>
            <person name="Chee P.W."/>
            <person name="Das S."/>
            <person name="Gingle A.R."/>
            <person name="Haigler C.H."/>
            <person name="Harker D."/>
            <person name="Hoffmann L.V."/>
            <person name="Hovav R."/>
            <person name="Jones D.C."/>
            <person name="Lemke C."/>
            <person name="Mansoor S."/>
            <person name="ur Rahman M."/>
            <person name="Rainville L.N."/>
            <person name="Rambani A."/>
            <person name="Reddy U.K."/>
            <person name="Rong J.K."/>
            <person name="Saranga Y."/>
            <person name="Scheffler B.E."/>
            <person name="Scheffler J.A."/>
            <person name="Stelly D.M."/>
            <person name="Triplett B.A."/>
            <person name="Van Deynze A."/>
            <person name="Vaslin M.F."/>
            <person name="Waghmare V.N."/>
            <person name="Walford S.A."/>
            <person name="Wright R.J."/>
            <person name="Zaki E.A."/>
            <person name="Zhang T."/>
            <person name="Dennis E.S."/>
            <person name="Mayer K.F."/>
            <person name="Peterson D.G."/>
            <person name="Rokhsar D.S."/>
            <person name="Wang X."/>
            <person name="Schmutz J."/>
        </authorList>
    </citation>
    <scope>NUCLEOTIDE SEQUENCE [LARGE SCALE GENOMIC DNA]</scope>
</reference>
<feature type="signal peptide" evidence="9">
    <location>
        <begin position="1"/>
        <end position="25"/>
    </location>
</feature>
<dbReference type="STRING" id="29730.A0A0D2RCH1"/>
<dbReference type="PANTHER" id="PTHR15944">
    <property type="entry name" value="FARNESYLCYSTEINE LYASE"/>
    <property type="match status" value="1"/>
</dbReference>
<evidence type="ECO:0000256" key="6">
    <source>
        <dbReference type="ARBA" id="ARBA00023002"/>
    </source>
</evidence>
<keyword evidence="8" id="KW-0812">Transmembrane</keyword>
<comment type="similarity">
    <text evidence="2">Belongs to the prenylcysteine oxidase family.</text>
</comment>
<feature type="domain" description="Prenylcysteine lyase" evidence="10">
    <location>
        <begin position="153"/>
        <end position="497"/>
    </location>
</feature>
<keyword evidence="4 9" id="KW-0732">Signal</keyword>
<dbReference type="GO" id="GO:0030328">
    <property type="term" value="P:prenylcysteine catabolic process"/>
    <property type="evidence" value="ECO:0007669"/>
    <property type="project" value="InterPro"/>
</dbReference>
<dbReference type="Gene3D" id="3.50.50.60">
    <property type="entry name" value="FAD/NAD(P)-binding domain"/>
    <property type="match status" value="1"/>
</dbReference>
<proteinExistence type="inferred from homology"/>
<evidence type="ECO:0000259" key="10">
    <source>
        <dbReference type="Pfam" id="PF07156"/>
    </source>
</evidence>
<feature type="chain" id="PRO_5002250962" description="Prenylcysteine lyase domain-containing protein" evidence="9">
    <location>
        <begin position="26"/>
        <end position="519"/>
    </location>
</feature>
<evidence type="ECO:0000256" key="7">
    <source>
        <dbReference type="ARBA" id="ARBA00023180"/>
    </source>
</evidence>
<keyword evidence="12" id="KW-1185">Reference proteome</keyword>
<evidence type="ECO:0000256" key="4">
    <source>
        <dbReference type="ARBA" id="ARBA00022729"/>
    </source>
</evidence>
<evidence type="ECO:0000313" key="11">
    <source>
        <dbReference type="EMBL" id="KJB48918.1"/>
    </source>
</evidence>
<dbReference type="PIRSF" id="PIRSF036292">
    <property type="entry name" value="Prenylcysteine_oxidase"/>
    <property type="match status" value="1"/>
</dbReference>
<evidence type="ECO:0000256" key="8">
    <source>
        <dbReference type="SAM" id="Phobius"/>
    </source>
</evidence>
<keyword evidence="3" id="KW-0285">Flavoprotein</keyword>
<dbReference type="EMBL" id="CM001747">
    <property type="protein sequence ID" value="KJB48918.1"/>
    <property type="molecule type" value="Genomic_DNA"/>
</dbReference>
<feature type="transmembrane region" description="Helical" evidence="8">
    <location>
        <begin position="168"/>
        <end position="191"/>
    </location>
</feature>
<evidence type="ECO:0000256" key="9">
    <source>
        <dbReference type="SAM" id="SignalP"/>
    </source>
</evidence>
<gene>
    <name evidence="11" type="ORF">B456_008G094500</name>
</gene>
<comment type="cofactor">
    <cofactor evidence="1">
        <name>FAD</name>
        <dbReference type="ChEBI" id="CHEBI:57692"/>
    </cofactor>
</comment>
<dbReference type="SUPFAM" id="SSF51905">
    <property type="entry name" value="FAD/NAD(P)-binding domain"/>
    <property type="match status" value="1"/>
</dbReference>
<accession>A0A0D2RCH1</accession>
<keyword evidence="5" id="KW-0274">FAD</keyword>
<keyword evidence="8" id="KW-0472">Membrane</keyword>
<dbReference type="Gramene" id="KJB48918">
    <property type="protein sequence ID" value="KJB48918"/>
    <property type="gene ID" value="B456_008G094500"/>
</dbReference>
<sequence length="519" mass="57543">MYSDLKPSFSFLILLFLCLQPLIFSLSTDASPPPTVCIVGSGIGGSSVAHFLRHYFHPSPSQPTPPNIKIFERSYVVGGRMATVSIGGESFEAGASILHPKNYHALNYSNLLGLKVKPPPASEDDDSMSLGIWDGKKFVFKTLQVDSKFPLVQKIVSYVNSFRIFFRYGFSLLKMGSFVEVFVLFIAFLFLPKKSTVDSFLKYYESPERRPIFETVDEMLKWAGLYNLTTQTLQDELIGIKLSPLLIKELVTVITRINYGQSVYISGLAGAVSLAGSGGGLWSVDGGNWQMASGLINSSDVSLHLNEEIESISYLGEYYELNSTKRNSYSCEVAVVATPLDEVNIRFSPAVSIPERKLQHTHATFVRGLLNPAYFGLRTVAEIPELVGTLEDPDLPFTCISVLKQLDENDTTYKIFSRGPMSDALLDSIFSARLQTNRINWGAYPHYKAPELFAPFILDGQHLYYVNAFENAASTMETSAVAAENVARLILSRYFSEASLQSSNLQSFSPDADVSHFDL</sequence>
<evidence type="ECO:0000256" key="5">
    <source>
        <dbReference type="ARBA" id="ARBA00022827"/>
    </source>
</evidence>
<dbReference type="Pfam" id="PF07156">
    <property type="entry name" value="Prenylcys_lyase"/>
    <property type="match status" value="1"/>
</dbReference>
<dbReference type="AlphaFoldDB" id="A0A0D2RCH1"/>
<evidence type="ECO:0000256" key="3">
    <source>
        <dbReference type="ARBA" id="ARBA00022630"/>
    </source>
</evidence>
<keyword evidence="6" id="KW-0560">Oxidoreductase</keyword>
<organism evidence="11 12">
    <name type="scientific">Gossypium raimondii</name>
    <name type="common">Peruvian cotton</name>
    <name type="synonym">Gossypium klotzschianum subsp. raimondii</name>
    <dbReference type="NCBI Taxonomy" id="29730"/>
    <lineage>
        <taxon>Eukaryota</taxon>
        <taxon>Viridiplantae</taxon>
        <taxon>Streptophyta</taxon>
        <taxon>Embryophyta</taxon>
        <taxon>Tracheophyta</taxon>
        <taxon>Spermatophyta</taxon>
        <taxon>Magnoliopsida</taxon>
        <taxon>eudicotyledons</taxon>
        <taxon>Gunneridae</taxon>
        <taxon>Pentapetalae</taxon>
        <taxon>rosids</taxon>
        <taxon>malvids</taxon>
        <taxon>Malvales</taxon>
        <taxon>Malvaceae</taxon>
        <taxon>Malvoideae</taxon>
        <taxon>Gossypium</taxon>
    </lineage>
</organism>
<keyword evidence="8" id="KW-1133">Transmembrane helix</keyword>
<dbReference type="InterPro" id="IPR017046">
    <property type="entry name" value="Prenylcysteine_Oxase1"/>
</dbReference>
<dbReference type="InterPro" id="IPR010795">
    <property type="entry name" value="Prenylcys_lyase"/>
</dbReference>
<dbReference type="Pfam" id="PF13450">
    <property type="entry name" value="NAD_binding_8"/>
    <property type="match status" value="1"/>
</dbReference>
<name>A0A0D2RCH1_GOSRA</name>
<dbReference type="InterPro" id="IPR036188">
    <property type="entry name" value="FAD/NAD-bd_sf"/>
</dbReference>
<evidence type="ECO:0000313" key="12">
    <source>
        <dbReference type="Proteomes" id="UP000032304"/>
    </source>
</evidence>
<dbReference type="GO" id="GO:0030327">
    <property type="term" value="P:prenylated protein catabolic process"/>
    <property type="evidence" value="ECO:0007669"/>
    <property type="project" value="TreeGrafter"/>
</dbReference>
<keyword evidence="7" id="KW-0325">Glycoprotein</keyword>